<organism evidence="5">
    <name type="scientific">Trypanosoma congolense (strain IL3000)</name>
    <dbReference type="NCBI Taxonomy" id="1068625"/>
    <lineage>
        <taxon>Eukaryota</taxon>
        <taxon>Discoba</taxon>
        <taxon>Euglenozoa</taxon>
        <taxon>Kinetoplastea</taxon>
        <taxon>Metakinetoplastina</taxon>
        <taxon>Trypanosomatida</taxon>
        <taxon>Trypanosomatidae</taxon>
        <taxon>Trypanosoma</taxon>
        <taxon>Nannomonas</taxon>
    </lineage>
</organism>
<feature type="domain" description="DUF4139" evidence="3">
    <location>
        <begin position="260"/>
        <end position="595"/>
    </location>
</feature>
<dbReference type="AlphaFoldDB" id="G0UNJ4"/>
<evidence type="ECO:0000256" key="2">
    <source>
        <dbReference type="SAM" id="MobiDB-lite"/>
    </source>
</evidence>
<keyword evidence="1" id="KW-0175">Coiled coil</keyword>
<accession>G0UNJ4</accession>
<dbReference type="VEuPathDB" id="TriTrypDB:TcIL3000_6_1890"/>
<dbReference type="NCBIfam" id="TIGR02231">
    <property type="entry name" value="mucoidy inhibitor MuiA family protein"/>
    <property type="match status" value="1"/>
</dbReference>
<dbReference type="Pfam" id="PF13600">
    <property type="entry name" value="DUF4140"/>
    <property type="match status" value="1"/>
</dbReference>
<reference evidence="5" key="1">
    <citation type="journal article" date="2012" name="Proc. Natl. Acad. Sci. U.S.A.">
        <title>Antigenic diversity is generated by distinct evolutionary mechanisms in African trypanosome species.</title>
        <authorList>
            <person name="Jackson A.P."/>
            <person name="Berry A."/>
            <person name="Aslett M."/>
            <person name="Allison H.C."/>
            <person name="Burton P."/>
            <person name="Vavrova-Anderson J."/>
            <person name="Brown R."/>
            <person name="Browne H."/>
            <person name="Corton N."/>
            <person name="Hauser H."/>
            <person name="Gamble J."/>
            <person name="Gilderthorp R."/>
            <person name="Marcello L."/>
            <person name="McQuillan J."/>
            <person name="Otto T.D."/>
            <person name="Quail M.A."/>
            <person name="Sanders M.J."/>
            <person name="van Tonder A."/>
            <person name="Ginger M.L."/>
            <person name="Field M.C."/>
            <person name="Barry J.D."/>
            <person name="Hertz-Fowler C."/>
            <person name="Berriman M."/>
        </authorList>
    </citation>
    <scope>NUCLEOTIDE SEQUENCE</scope>
    <source>
        <strain evidence="5">IL3000</strain>
    </source>
</reference>
<feature type="coiled-coil region" evidence="1">
    <location>
        <begin position="201"/>
        <end position="228"/>
    </location>
</feature>
<proteinExistence type="predicted"/>
<dbReference type="InterPro" id="IPR025554">
    <property type="entry name" value="DUF4140"/>
</dbReference>
<name>G0UNJ4_TRYCI</name>
<feature type="compositionally biased region" description="Polar residues" evidence="2">
    <location>
        <begin position="1"/>
        <end position="16"/>
    </location>
</feature>
<evidence type="ECO:0008006" key="6">
    <source>
        <dbReference type="Google" id="ProtNLM"/>
    </source>
</evidence>
<evidence type="ECO:0000256" key="1">
    <source>
        <dbReference type="SAM" id="Coils"/>
    </source>
</evidence>
<dbReference type="Pfam" id="PF13598">
    <property type="entry name" value="DUF4139"/>
    <property type="match status" value="1"/>
</dbReference>
<dbReference type="InterPro" id="IPR011935">
    <property type="entry name" value="CHP02231"/>
</dbReference>
<evidence type="ECO:0000259" key="4">
    <source>
        <dbReference type="Pfam" id="PF13600"/>
    </source>
</evidence>
<dbReference type="InterPro" id="IPR037291">
    <property type="entry name" value="DUF4139"/>
</dbReference>
<evidence type="ECO:0000313" key="5">
    <source>
        <dbReference type="EMBL" id="CCC90954.1"/>
    </source>
</evidence>
<feature type="domain" description="DUF4140" evidence="4">
    <location>
        <begin position="46"/>
        <end position="147"/>
    </location>
</feature>
<dbReference type="EMBL" id="HE575319">
    <property type="protein sequence ID" value="CCC90954.1"/>
    <property type="molecule type" value="Genomic_DNA"/>
</dbReference>
<protein>
    <recommendedName>
        <fullName evidence="6">DUF4139 domain-containing protein</fullName>
    </recommendedName>
</protein>
<feature type="region of interest" description="Disordered" evidence="2">
    <location>
        <begin position="1"/>
        <end position="23"/>
    </location>
</feature>
<dbReference type="PANTHER" id="PTHR31005">
    <property type="entry name" value="DUF4139 DOMAIN-CONTAINING PROTEIN"/>
    <property type="match status" value="1"/>
</dbReference>
<evidence type="ECO:0000259" key="3">
    <source>
        <dbReference type="Pfam" id="PF13598"/>
    </source>
</evidence>
<sequence length="603" mass="66438">MVISGNRGSSKSQNNLPEGVVHSGHFTPMSPTLSPCIELKPSLNGVTVFTNRAKLDYISSVNLDCGTHLLRLSSGVSWGDVLPNTLQVNVQDSAHQTVSVHGVCFKHTDTTEEVRKRVQTLQEEVSQVQEDLDAISDKRKVHSAVVAAVEKVEAKFLSVDEQDGNARPPLGAPLPGWEIINSFITQPTSWAEFVSFITGRKREAKEALLRLKREEAKLLERLTELQKDVTEARSGKQLERRNTAIEVTVSVHEGPLNLRLSVSFVVKGASWSSLFDIRVNSKTATMVVTYYAQVEQNTAVDWRNVQLRVSTATPRFGAQPPTLSTWKISLKPPLVLMQRPSGFVHATPGPMLTAMPRCVADDSRNGPRDPMVEETVVSSSTPFSGAISSFDIAGAVTLSNDGKPTRVVIARQEIPVELEYHANPKCDCNVYRVAKATNKGVYTYLPGKCNVSVDGTFVCSSKMNFVPAGADFKVFLGPAKELDVVRREVKRSKSTVQRLMSPLMTRMDFEYEFTVGGMSQVESILVVRDQCPLSSHADVKVCVTEPSSKVIKEGLEVDGIRYSMNRMGVLEWKLRLSPHAASSRVFRLAFYVEYPGNVSVDAL</sequence>
<feature type="coiled-coil region" evidence="1">
    <location>
        <begin position="111"/>
        <end position="138"/>
    </location>
</feature>
<gene>
    <name evidence="5" type="ORF">TCIL3000_6_1890</name>
</gene>
<dbReference type="PANTHER" id="PTHR31005:SF8">
    <property type="entry name" value="DUF4139 DOMAIN-CONTAINING PROTEIN"/>
    <property type="match status" value="1"/>
</dbReference>